<comment type="similarity">
    <text evidence="2">Belongs to the importin beta family.</text>
</comment>
<evidence type="ECO:0000256" key="4">
    <source>
        <dbReference type="ARBA" id="ARBA00016020"/>
    </source>
</evidence>
<dbReference type="EnsemblMetazoa" id="XM_001950462.5">
    <property type="protein sequence ID" value="XP_001950497.2"/>
    <property type="gene ID" value="LOC100168706"/>
</dbReference>
<dbReference type="Pfam" id="PF18773">
    <property type="entry name" value="Importin_rep"/>
    <property type="match status" value="1"/>
</dbReference>
<evidence type="ECO:0000256" key="1">
    <source>
        <dbReference type="ARBA" id="ARBA00004123"/>
    </source>
</evidence>
<evidence type="ECO:0000259" key="8">
    <source>
        <dbReference type="SMART" id="SM00913"/>
    </source>
</evidence>
<feature type="domain" description="Importin N-terminal" evidence="8">
    <location>
        <begin position="21"/>
        <end position="87"/>
    </location>
</feature>
<keyword evidence="5" id="KW-0813">Transport</keyword>
<comment type="subcellular location">
    <subcellularLocation>
        <location evidence="1">Nucleus</location>
    </subcellularLocation>
</comment>
<dbReference type="GO" id="GO:0005634">
    <property type="term" value="C:nucleus"/>
    <property type="evidence" value="ECO:0007669"/>
    <property type="project" value="UniProtKB-SubCell"/>
</dbReference>
<keyword evidence="10" id="KW-1185">Reference proteome</keyword>
<dbReference type="InterPro" id="IPR011989">
    <property type="entry name" value="ARM-like"/>
</dbReference>
<dbReference type="InterPro" id="IPR016024">
    <property type="entry name" value="ARM-type_fold"/>
</dbReference>
<dbReference type="InterPro" id="IPR001494">
    <property type="entry name" value="Importin-beta_N"/>
</dbReference>
<reference evidence="9" key="2">
    <citation type="submission" date="2022-06" db="UniProtKB">
        <authorList>
            <consortium name="EnsemblMetazoa"/>
        </authorList>
    </citation>
    <scope>IDENTIFICATION</scope>
</reference>
<dbReference type="GO" id="GO:0005737">
    <property type="term" value="C:cytoplasm"/>
    <property type="evidence" value="ECO:0007669"/>
    <property type="project" value="TreeGrafter"/>
</dbReference>
<evidence type="ECO:0000256" key="5">
    <source>
        <dbReference type="ARBA" id="ARBA00022448"/>
    </source>
</evidence>
<dbReference type="OrthoDB" id="2016913at2759"/>
<evidence type="ECO:0000256" key="7">
    <source>
        <dbReference type="ARBA" id="ARBA00023242"/>
    </source>
</evidence>
<dbReference type="InterPro" id="IPR051345">
    <property type="entry name" value="Importin_beta-like_NTR"/>
</dbReference>
<sequence length="939" mass="107453">MSLETVEHALAEFYCNQNVEVHKILLDFQNSVDAWNLVWNMLDTSKPHEIQFFGATTLHIKITKQWLQLKRTDYMLLRDKILDTLIKYYNSSGPANVINKLCYCLCAYVVRTVPNHWPDAIPQLMETFRNSLSQSSINVSVMILEILMALPDEFGATTLIQTRRNEVRRELQQSSLQVLSIVDSILQSDSLDPIVVHALKCAASWLDIGFDLIKCHQLTDTFISVILNPERSQVCVILAIDALKSLCTHPRTSVCEATVFEVLSKVIILSDKLFNLEITEEPNVVVDKLFDLFLGIGDQHFRPIVQGLLNNNTRELCTKYFNLYLTCTNAPGYYPVNENYSEKTFTFWFLLQDDLLSNDAGPDNSLLTIVKPLYVSLTQVLLKKVAYPENLESWTPDERELFRCYRQDISDTFTYCYFILQSEMLDVLLTIYKQVTCDRETAISQWQTVEACLYAFTAIAEPLQNHDSHPHIKQLMSSLGSLPYEQIDQKAAVAAMDTIGAYYYWMETNPSYLDLIVPLLMMGLHNSNMFSSASIALRDIAKECRQSIAPYNDVILNTSMIALKQVKKLKEELRLMYTIGVILSAMPFPKCKPSLDMFINPSLEVITSILAIEENAEFIKNRSLLQNRIRVLSSLVSAIDQKHTVYHIIETTTPLLHMTAVKYFISSPEDILYAVVCEFLKTIVSKLQEDGSLALNVIIEILMIGFRKSPQPAGMILFKEIVIMFGRQNVYIPIIKSTYEEICMRVKCMFEQVSPADQFSLGDVMESYLSLQGHIFRKWPFIAVDNPNVDFTFVFKLASEALCANEIFLAKTATFFLTAFISTSREKRSLFKVIEDNGQFLVMKIICIIKGDVVKTNLDIMCEVLLMLNKKYSDNLRRWFHDIVTVQNIVLPNVTEDMKSKFFKRVLKEKSNKKALQGAVREFSFICRGLIQIDPETES</sequence>
<dbReference type="InterPro" id="IPR013598">
    <property type="entry name" value="Exportin-1/Importin-b-like"/>
</dbReference>
<dbReference type="CTD" id="12582"/>
<evidence type="ECO:0000313" key="9">
    <source>
        <dbReference type="EnsemblMetazoa" id="XP_001950497.2"/>
    </source>
</evidence>
<dbReference type="SMART" id="SM00913">
    <property type="entry name" value="IBN_N"/>
    <property type="match status" value="1"/>
</dbReference>
<dbReference type="InterPro" id="IPR040520">
    <property type="entry name" value="Importin_rep_3"/>
</dbReference>
<dbReference type="RefSeq" id="XP_001950497.2">
    <property type="nucleotide sequence ID" value="XM_001950462.4"/>
</dbReference>
<name>A0A8R2ADV3_ACYPI</name>
<dbReference type="InterPro" id="IPR040709">
    <property type="entry name" value="Importin_rep_1"/>
</dbReference>
<evidence type="ECO:0000256" key="2">
    <source>
        <dbReference type="ARBA" id="ARBA00007991"/>
    </source>
</evidence>
<dbReference type="KEGG" id="api:100168706"/>
<evidence type="ECO:0000313" key="10">
    <source>
        <dbReference type="Proteomes" id="UP000007819"/>
    </source>
</evidence>
<dbReference type="Pfam" id="PF18806">
    <property type="entry name" value="Importin_rep_3"/>
    <property type="match status" value="1"/>
</dbReference>
<evidence type="ECO:0000256" key="6">
    <source>
        <dbReference type="ARBA" id="ARBA00022737"/>
    </source>
</evidence>
<keyword evidence="6" id="KW-0677">Repeat</keyword>
<organism evidence="9 10">
    <name type="scientific">Acyrthosiphon pisum</name>
    <name type="common">Pea aphid</name>
    <dbReference type="NCBI Taxonomy" id="7029"/>
    <lineage>
        <taxon>Eukaryota</taxon>
        <taxon>Metazoa</taxon>
        <taxon>Ecdysozoa</taxon>
        <taxon>Arthropoda</taxon>
        <taxon>Hexapoda</taxon>
        <taxon>Insecta</taxon>
        <taxon>Pterygota</taxon>
        <taxon>Neoptera</taxon>
        <taxon>Paraneoptera</taxon>
        <taxon>Hemiptera</taxon>
        <taxon>Sternorrhyncha</taxon>
        <taxon>Aphidomorpha</taxon>
        <taxon>Aphidoidea</taxon>
        <taxon>Aphididae</taxon>
        <taxon>Macrosiphini</taxon>
        <taxon>Acyrthosiphon</taxon>
    </lineage>
</organism>
<dbReference type="Gene3D" id="1.25.10.10">
    <property type="entry name" value="Leucine-rich Repeat Variant"/>
    <property type="match status" value="1"/>
</dbReference>
<dbReference type="Pfam" id="PF03810">
    <property type="entry name" value="IBN_N"/>
    <property type="match status" value="1"/>
</dbReference>
<dbReference type="Proteomes" id="UP000007819">
    <property type="component" value="Chromosome A2"/>
</dbReference>
<dbReference type="GO" id="GO:0031267">
    <property type="term" value="F:small GTPase binding"/>
    <property type="evidence" value="ECO:0007669"/>
    <property type="project" value="InterPro"/>
</dbReference>
<protein>
    <recommendedName>
        <fullName evidence="4">Importin-13</fullName>
    </recommendedName>
</protein>
<proteinExistence type="inferred from homology"/>
<dbReference type="GeneID" id="100168706"/>
<dbReference type="PANTHER" id="PTHR12363">
    <property type="entry name" value="TRANSPORTIN 3 AND IMPORTIN 13"/>
    <property type="match status" value="1"/>
</dbReference>
<reference evidence="10" key="1">
    <citation type="submission" date="2010-06" db="EMBL/GenBank/DDBJ databases">
        <authorList>
            <person name="Jiang H."/>
            <person name="Abraham K."/>
            <person name="Ali S."/>
            <person name="Alsbrooks S.L."/>
            <person name="Anim B.N."/>
            <person name="Anosike U.S."/>
            <person name="Attaway T."/>
            <person name="Bandaranaike D.P."/>
            <person name="Battles P.K."/>
            <person name="Bell S.N."/>
            <person name="Bell A.V."/>
            <person name="Beltran B."/>
            <person name="Bickham C."/>
            <person name="Bustamante Y."/>
            <person name="Caleb T."/>
            <person name="Canada A."/>
            <person name="Cardenas V."/>
            <person name="Carter K."/>
            <person name="Chacko J."/>
            <person name="Chandrabose M.N."/>
            <person name="Chavez D."/>
            <person name="Chavez A."/>
            <person name="Chen L."/>
            <person name="Chu H.-S."/>
            <person name="Claassen K.J."/>
            <person name="Cockrell R."/>
            <person name="Collins M."/>
            <person name="Cooper J.A."/>
            <person name="Cree A."/>
            <person name="Curry S.M."/>
            <person name="Da Y."/>
            <person name="Dao M.D."/>
            <person name="Das B."/>
            <person name="Davila M.-L."/>
            <person name="Davy-Carroll L."/>
            <person name="Denson S."/>
            <person name="Dinh H."/>
            <person name="Ebong V.E."/>
            <person name="Edwards J.R."/>
            <person name="Egan A."/>
            <person name="El-Daye J."/>
            <person name="Escobedo L."/>
            <person name="Fernandez S."/>
            <person name="Fernando P.R."/>
            <person name="Flagg N."/>
            <person name="Forbes L.D."/>
            <person name="Fowler R.G."/>
            <person name="Fu Q."/>
            <person name="Gabisi R.A."/>
            <person name="Ganer J."/>
            <person name="Garbino Pronczuk A."/>
            <person name="Garcia R.M."/>
            <person name="Garner T."/>
            <person name="Garrett T.E."/>
            <person name="Gonzalez D.A."/>
            <person name="Hamid H."/>
            <person name="Hawkins E.S."/>
            <person name="Hirani K."/>
            <person name="Hogues M.E."/>
            <person name="Hollins B."/>
            <person name="Hsiao C.-H."/>
            <person name="Jabil R."/>
            <person name="James M.L."/>
            <person name="Jhangiani S.N."/>
            <person name="Johnson B."/>
            <person name="Johnson Q."/>
            <person name="Joshi V."/>
            <person name="Kalu J.B."/>
            <person name="Kam C."/>
            <person name="Kashfia A."/>
            <person name="Keebler J."/>
            <person name="Kisamo H."/>
            <person name="Kovar C.L."/>
            <person name="Lago L.A."/>
            <person name="Lai C.-Y."/>
            <person name="Laidlaw J."/>
            <person name="Lara F."/>
            <person name="Le T.-K."/>
            <person name="Lee S.L."/>
            <person name="Legall F.H."/>
            <person name="Lemon S.J."/>
            <person name="Lewis L.R."/>
            <person name="Li B."/>
            <person name="Liu Y."/>
            <person name="Liu Y.-S."/>
            <person name="Lopez J."/>
            <person name="Lozado R.J."/>
            <person name="Lu J."/>
            <person name="Madu R.C."/>
            <person name="Maheshwari M."/>
            <person name="Maheshwari R."/>
            <person name="Malloy K."/>
            <person name="Martinez E."/>
            <person name="Mathew T."/>
            <person name="Mercado I.C."/>
            <person name="Mercado C."/>
            <person name="Meyer B."/>
            <person name="Montgomery K."/>
            <person name="Morgan M.B."/>
            <person name="Munidasa M."/>
            <person name="Nazareth L.V."/>
            <person name="Nelson J."/>
            <person name="Ng B.M."/>
            <person name="Nguyen N.B."/>
            <person name="Nguyen P.Q."/>
            <person name="Nguyen T."/>
            <person name="Obregon M."/>
            <person name="Okwuonu G.O."/>
            <person name="Onwere C.G."/>
            <person name="Orozco G."/>
            <person name="Parra A."/>
            <person name="Patel S."/>
            <person name="Patil S."/>
            <person name="Perez A."/>
            <person name="Perez Y."/>
            <person name="Pham C."/>
            <person name="Primus E.L."/>
            <person name="Pu L.-L."/>
            <person name="Puazo M."/>
            <person name="Qin X."/>
            <person name="Quiroz J.B."/>
            <person name="Reese J."/>
            <person name="Richards S."/>
            <person name="Rives C.M."/>
            <person name="Robberts R."/>
            <person name="Ruiz S.J."/>
            <person name="Ruiz M.J."/>
            <person name="Santibanez J."/>
            <person name="Schneider B.W."/>
            <person name="Sisson I."/>
            <person name="Smith M."/>
            <person name="Sodergren E."/>
            <person name="Song X.-Z."/>
            <person name="Song B.B."/>
            <person name="Summersgill H."/>
            <person name="Thelus R."/>
            <person name="Thornton R.D."/>
            <person name="Trejos Z.Y."/>
            <person name="Usmani K."/>
            <person name="Vattathil S."/>
            <person name="Villasana D."/>
            <person name="Walker D.L."/>
            <person name="Wang S."/>
            <person name="Wang K."/>
            <person name="White C.S."/>
            <person name="Williams A.C."/>
            <person name="Williamson J."/>
            <person name="Wilson K."/>
            <person name="Woghiren I.O."/>
            <person name="Woodworth J.R."/>
            <person name="Worley K.C."/>
            <person name="Wright R.A."/>
            <person name="Wu W."/>
            <person name="Young L."/>
            <person name="Zhang L."/>
            <person name="Zhang J."/>
            <person name="Zhu Y."/>
            <person name="Muzny D.M."/>
            <person name="Weinstock G."/>
            <person name="Gibbs R.A."/>
        </authorList>
    </citation>
    <scope>NUCLEOTIDE SEQUENCE [LARGE SCALE GENOMIC DNA]</scope>
    <source>
        <strain evidence="10">LSR1</strain>
    </source>
</reference>
<evidence type="ECO:0000256" key="3">
    <source>
        <dbReference type="ARBA" id="ARBA00011422"/>
    </source>
</evidence>
<keyword evidence="7" id="KW-0539">Nucleus</keyword>
<comment type="subunit">
    <text evidence="3">Interacts with UBC9, RAN, RBM8A, eIF-1A and PAX6.</text>
</comment>
<accession>A0A8R2ADV3</accession>
<dbReference type="SUPFAM" id="SSF48371">
    <property type="entry name" value="ARM repeat"/>
    <property type="match status" value="1"/>
</dbReference>
<dbReference type="PANTHER" id="PTHR12363:SF33">
    <property type="entry name" value="IMPORTIN-13"/>
    <property type="match status" value="1"/>
</dbReference>
<dbReference type="AlphaFoldDB" id="A0A8R2ADV3"/>
<dbReference type="Pfam" id="PF08389">
    <property type="entry name" value="Xpo1"/>
    <property type="match status" value="1"/>
</dbReference>
<dbReference type="GO" id="GO:0006606">
    <property type="term" value="P:protein import into nucleus"/>
    <property type="evidence" value="ECO:0007669"/>
    <property type="project" value="TreeGrafter"/>
</dbReference>